<organism evidence="2 3">
    <name type="scientific">Rubroshorea leprosula</name>
    <dbReference type="NCBI Taxonomy" id="152421"/>
    <lineage>
        <taxon>Eukaryota</taxon>
        <taxon>Viridiplantae</taxon>
        <taxon>Streptophyta</taxon>
        <taxon>Embryophyta</taxon>
        <taxon>Tracheophyta</taxon>
        <taxon>Spermatophyta</taxon>
        <taxon>Magnoliopsida</taxon>
        <taxon>eudicotyledons</taxon>
        <taxon>Gunneridae</taxon>
        <taxon>Pentapetalae</taxon>
        <taxon>rosids</taxon>
        <taxon>malvids</taxon>
        <taxon>Malvales</taxon>
        <taxon>Dipterocarpaceae</taxon>
        <taxon>Rubroshorea</taxon>
    </lineage>
</organism>
<gene>
    <name evidence="2" type="ORF">SLEP1_g52772</name>
</gene>
<dbReference type="Proteomes" id="UP001054252">
    <property type="component" value="Unassembled WGS sequence"/>
</dbReference>
<dbReference type="EMBL" id="BPVZ01000197">
    <property type="protein sequence ID" value="GKV45716.1"/>
    <property type="molecule type" value="Genomic_DNA"/>
</dbReference>
<dbReference type="AlphaFoldDB" id="A0AAV5MA10"/>
<keyword evidence="3" id="KW-1185">Reference proteome</keyword>
<protein>
    <submittedName>
        <fullName evidence="2">Uncharacterized protein</fullName>
    </submittedName>
</protein>
<reference evidence="2 3" key="1">
    <citation type="journal article" date="2021" name="Commun. Biol.">
        <title>The genome of Shorea leprosula (Dipterocarpaceae) highlights the ecological relevance of drought in aseasonal tropical rainforests.</title>
        <authorList>
            <person name="Ng K.K.S."/>
            <person name="Kobayashi M.J."/>
            <person name="Fawcett J.A."/>
            <person name="Hatakeyama M."/>
            <person name="Paape T."/>
            <person name="Ng C.H."/>
            <person name="Ang C.C."/>
            <person name="Tnah L.H."/>
            <person name="Lee C.T."/>
            <person name="Nishiyama T."/>
            <person name="Sese J."/>
            <person name="O'Brien M.J."/>
            <person name="Copetti D."/>
            <person name="Mohd Noor M.I."/>
            <person name="Ong R.C."/>
            <person name="Putra M."/>
            <person name="Sireger I.Z."/>
            <person name="Indrioko S."/>
            <person name="Kosugi Y."/>
            <person name="Izuno A."/>
            <person name="Isagi Y."/>
            <person name="Lee S.L."/>
            <person name="Shimizu K.K."/>
        </authorList>
    </citation>
    <scope>NUCLEOTIDE SEQUENCE [LARGE SCALE GENOMIC DNA]</scope>
    <source>
        <strain evidence="2">214</strain>
    </source>
</reference>
<proteinExistence type="predicted"/>
<feature type="transmembrane region" description="Helical" evidence="1">
    <location>
        <begin position="20"/>
        <end position="38"/>
    </location>
</feature>
<evidence type="ECO:0000313" key="3">
    <source>
        <dbReference type="Proteomes" id="UP001054252"/>
    </source>
</evidence>
<sequence length="110" mass="12538">MLMVCYLWEQNQCFKGDIASFPLPICIVVVFIFMSLTLSSCKSMAFTATFSRYATVSLHRRRRIAGVVGVGKEDTEVRVDAVEDLSMNTQLEQADPQDLEYVPQIQRLRL</sequence>
<evidence type="ECO:0000256" key="1">
    <source>
        <dbReference type="SAM" id="Phobius"/>
    </source>
</evidence>
<name>A0AAV5MA10_9ROSI</name>
<keyword evidence="1" id="KW-0812">Transmembrane</keyword>
<accession>A0AAV5MA10</accession>
<keyword evidence="1" id="KW-0472">Membrane</keyword>
<comment type="caution">
    <text evidence="2">The sequence shown here is derived from an EMBL/GenBank/DDBJ whole genome shotgun (WGS) entry which is preliminary data.</text>
</comment>
<keyword evidence="1" id="KW-1133">Transmembrane helix</keyword>
<evidence type="ECO:0000313" key="2">
    <source>
        <dbReference type="EMBL" id="GKV45716.1"/>
    </source>
</evidence>